<organism evidence="5">
    <name type="scientific">Sesamum calycinum</name>
    <dbReference type="NCBI Taxonomy" id="2727403"/>
    <lineage>
        <taxon>Eukaryota</taxon>
        <taxon>Viridiplantae</taxon>
        <taxon>Streptophyta</taxon>
        <taxon>Embryophyta</taxon>
        <taxon>Tracheophyta</taxon>
        <taxon>Spermatophyta</taxon>
        <taxon>Magnoliopsida</taxon>
        <taxon>eudicotyledons</taxon>
        <taxon>Gunneridae</taxon>
        <taxon>Pentapetalae</taxon>
        <taxon>asterids</taxon>
        <taxon>lamiids</taxon>
        <taxon>Lamiales</taxon>
        <taxon>Pedaliaceae</taxon>
        <taxon>Sesamum</taxon>
    </lineage>
</organism>
<dbReference type="InterPro" id="IPR036397">
    <property type="entry name" value="RNaseH_sf"/>
</dbReference>
<keyword evidence="1" id="KW-0479">Metal-binding</keyword>
<dbReference type="SUPFAM" id="SSF56672">
    <property type="entry name" value="DNA/RNA polymerases"/>
    <property type="match status" value="1"/>
</dbReference>
<feature type="compositionally biased region" description="Polar residues" evidence="3">
    <location>
        <begin position="237"/>
        <end position="260"/>
    </location>
</feature>
<dbReference type="Pfam" id="PF25597">
    <property type="entry name" value="SH3_retrovirus"/>
    <property type="match status" value="1"/>
</dbReference>
<dbReference type="EMBL" id="JACGWM010000015">
    <property type="protein sequence ID" value="KAL0324076.1"/>
    <property type="molecule type" value="Genomic_DNA"/>
</dbReference>
<dbReference type="InterPro" id="IPR043502">
    <property type="entry name" value="DNA/RNA_pol_sf"/>
</dbReference>
<accession>A0AAW2LYV7</accession>
<evidence type="ECO:0000259" key="4">
    <source>
        <dbReference type="PROSITE" id="PS50994"/>
    </source>
</evidence>
<gene>
    <name evidence="5" type="ORF">Scaly_2374700</name>
</gene>
<feature type="domain" description="Integrase catalytic" evidence="4">
    <location>
        <begin position="82"/>
        <end position="171"/>
    </location>
</feature>
<protein>
    <submittedName>
        <fullName evidence="5">Retrovirus-related Pol polyprotein from transposon RE1</fullName>
    </submittedName>
</protein>
<dbReference type="InterPro" id="IPR013103">
    <property type="entry name" value="RVT_2"/>
</dbReference>
<reference evidence="5" key="1">
    <citation type="submission" date="2020-06" db="EMBL/GenBank/DDBJ databases">
        <authorList>
            <person name="Li T."/>
            <person name="Hu X."/>
            <person name="Zhang T."/>
            <person name="Song X."/>
            <person name="Zhang H."/>
            <person name="Dai N."/>
            <person name="Sheng W."/>
            <person name="Hou X."/>
            <person name="Wei L."/>
        </authorList>
    </citation>
    <scope>NUCLEOTIDE SEQUENCE</scope>
    <source>
        <strain evidence="5">KEN8</strain>
        <tissue evidence="5">Leaf</tissue>
    </source>
</reference>
<dbReference type="GO" id="GO:0015074">
    <property type="term" value="P:DNA integration"/>
    <property type="evidence" value="ECO:0007669"/>
    <property type="project" value="InterPro"/>
</dbReference>
<dbReference type="GO" id="GO:0016787">
    <property type="term" value="F:hydrolase activity"/>
    <property type="evidence" value="ECO:0007669"/>
    <property type="project" value="UniProtKB-KW"/>
</dbReference>
<evidence type="ECO:0000256" key="3">
    <source>
        <dbReference type="SAM" id="MobiDB-lite"/>
    </source>
</evidence>
<evidence type="ECO:0000313" key="5">
    <source>
        <dbReference type="EMBL" id="KAL0324076.1"/>
    </source>
</evidence>
<evidence type="ECO:0000256" key="1">
    <source>
        <dbReference type="ARBA" id="ARBA00022723"/>
    </source>
</evidence>
<sequence length="561" mass="63349">MADKIASTQLMQFLMGLNDSFDAIRSQILVMDPLPIVDKAYSLVLRVESQRQGQLNIEDITNNATMMDQMTKRTVAVGKVVGKLYALNNESFNANNGIVHQTTCAYSPQQNGIVERKHKHLLQIARAMLFQSALHLKFWTEVILTATYLVNRLPTSVLQWRTPYEVLYHRPVDYSVTKVFGCLAFAANVQPHKSKFTKRAHRCIFVGYALGKKGYKLYDLDDESSATPAYSSPAEISTSLPLDNSSSHSHGSFPHISTETLPDFPRRSTRTASKPVWMNDFVCSSLHSVNVITHVAPSHSAFVASLSQLEESKTYNQARQHSEWREAMNAKLKALKTNHTWELVPLPHGKTAIGCRWVFKLKLKADGSVDRDKARLVAKGYNQAEEEIFMEAPDGYHVPDGHVCRLKRSLYGLKQASRQWNQEFTTQIASFDFVQSKNDYCLFTKTLDLGFLVLLLYVDDILVAGTCRELIDDIKYYLDGLFTIKDLGVAKYFLGLEIVRSAMGLLVSQTKYIKDIVHDTGLQNARTTTTPLPPSIKFTTDAGAHLTNLEAYRRLWDVFFT</sequence>
<dbReference type="Gene3D" id="3.30.420.10">
    <property type="entry name" value="Ribonuclease H-like superfamily/Ribonuclease H"/>
    <property type="match status" value="1"/>
</dbReference>
<dbReference type="SUPFAM" id="SSF53098">
    <property type="entry name" value="Ribonuclease H-like"/>
    <property type="match status" value="1"/>
</dbReference>
<dbReference type="GO" id="GO:0003676">
    <property type="term" value="F:nucleic acid binding"/>
    <property type="evidence" value="ECO:0007669"/>
    <property type="project" value="InterPro"/>
</dbReference>
<name>A0AAW2LYV7_9LAMI</name>
<dbReference type="AlphaFoldDB" id="A0AAW2LYV7"/>
<evidence type="ECO:0000256" key="2">
    <source>
        <dbReference type="ARBA" id="ARBA00022801"/>
    </source>
</evidence>
<dbReference type="InterPro" id="IPR012337">
    <property type="entry name" value="RNaseH-like_sf"/>
</dbReference>
<dbReference type="InterPro" id="IPR001584">
    <property type="entry name" value="Integrase_cat-core"/>
</dbReference>
<dbReference type="PROSITE" id="PS50994">
    <property type="entry name" value="INTEGRASE"/>
    <property type="match status" value="1"/>
</dbReference>
<keyword evidence="2" id="KW-0378">Hydrolase</keyword>
<feature type="region of interest" description="Disordered" evidence="3">
    <location>
        <begin position="237"/>
        <end position="267"/>
    </location>
</feature>
<dbReference type="InterPro" id="IPR057670">
    <property type="entry name" value="SH3_retrovirus"/>
</dbReference>
<dbReference type="InterPro" id="IPR039537">
    <property type="entry name" value="Retrotran_Ty1/copia-like"/>
</dbReference>
<dbReference type="PANTHER" id="PTHR42648:SF31">
    <property type="entry name" value="RNA-DIRECTED DNA POLYMERASE"/>
    <property type="match status" value="1"/>
</dbReference>
<dbReference type="GO" id="GO:0046872">
    <property type="term" value="F:metal ion binding"/>
    <property type="evidence" value="ECO:0007669"/>
    <property type="project" value="UniProtKB-KW"/>
</dbReference>
<comment type="caution">
    <text evidence="5">The sequence shown here is derived from an EMBL/GenBank/DDBJ whole genome shotgun (WGS) entry which is preliminary data.</text>
</comment>
<proteinExistence type="predicted"/>
<dbReference type="Pfam" id="PF07727">
    <property type="entry name" value="RVT_2"/>
    <property type="match status" value="1"/>
</dbReference>
<dbReference type="PANTHER" id="PTHR42648">
    <property type="entry name" value="TRANSPOSASE, PUTATIVE-RELATED"/>
    <property type="match status" value="1"/>
</dbReference>
<reference evidence="5" key="2">
    <citation type="journal article" date="2024" name="Plant">
        <title>Genomic evolution and insights into agronomic trait innovations of Sesamum species.</title>
        <authorList>
            <person name="Miao H."/>
            <person name="Wang L."/>
            <person name="Qu L."/>
            <person name="Liu H."/>
            <person name="Sun Y."/>
            <person name="Le M."/>
            <person name="Wang Q."/>
            <person name="Wei S."/>
            <person name="Zheng Y."/>
            <person name="Lin W."/>
            <person name="Duan Y."/>
            <person name="Cao H."/>
            <person name="Xiong S."/>
            <person name="Wang X."/>
            <person name="Wei L."/>
            <person name="Li C."/>
            <person name="Ma Q."/>
            <person name="Ju M."/>
            <person name="Zhao R."/>
            <person name="Li G."/>
            <person name="Mu C."/>
            <person name="Tian Q."/>
            <person name="Mei H."/>
            <person name="Zhang T."/>
            <person name="Gao T."/>
            <person name="Zhang H."/>
        </authorList>
    </citation>
    <scope>NUCLEOTIDE SEQUENCE</scope>
    <source>
        <strain evidence="5">KEN8</strain>
    </source>
</reference>